<name>W8T7T2_PEPAC</name>
<dbReference type="eggNOG" id="ENOG502ZW2N">
    <property type="taxonomic scope" value="Bacteria"/>
</dbReference>
<sequence length="59" mass="7163">MRIEDDKFIVDDPEEQRLIYWALAEYCNIYHKDNKAASQILNSMRDYMKDKLFTDINCK</sequence>
<dbReference type="PATRIC" id="fig|1286171.3.peg.1616"/>
<proteinExistence type="predicted"/>
<dbReference type="EMBL" id="CP007452">
    <property type="protein sequence ID" value="AHM56960.1"/>
    <property type="molecule type" value="Genomic_DNA"/>
</dbReference>
<evidence type="ECO:0000313" key="2">
    <source>
        <dbReference type="Proteomes" id="UP000019591"/>
    </source>
</evidence>
<dbReference type="KEGG" id="eac:EAL2_c16650"/>
<dbReference type="RefSeq" id="WP_025435931.1">
    <property type="nucleotide sequence ID" value="NZ_CP007452.1"/>
</dbReference>
<dbReference type="HOGENOM" id="CLU_2953565_0_0_9"/>
<reference evidence="1 2" key="1">
    <citation type="journal article" date="2014" name="Genome Announc.">
        <title>Complete Genome Sequence of Amino Acid-Utilizing Eubacterium acidaminophilum al-2 (DSM 3953).</title>
        <authorList>
            <person name="Poehlein A."/>
            <person name="Andreesen J.R."/>
            <person name="Daniel R."/>
        </authorList>
    </citation>
    <scope>NUCLEOTIDE SEQUENCE [LARGE SCALE GENOMIC DNA]</scope>
    <source>
        <strain evidence="1 2">DSM 3953</strain>
    </source>
</reference>
<dbReference type="OrthoDB" id="9971976at2"/>
<dbReference type="Proteomes" id="UP000019591">
    <property type="component" value="Chromosome"/>
</dbReference>
<organism evidence="1 2">
    <name type="scientific">Peptoclostridium acidaminophilum DSM 3953</name>
    <dbReference type="NCBI Taxonomy" id="1286171"/>
    <lineage>
        <taxon>Bacteria</taxon>
        <taxon>Bacillati</taxon>
        <taxon>Bacillota</taxon>
        <taxon>Clostridia</taxon>
        <taxon>Peptostreptococcales</taxon>
        <taxon>Peptoclostridiaceae</taxon>
        <taxon>Peptoclostridium</taxon>
    </lineage>
</organism>
<gene>
    <name evidence="1" type="ORF">EAL2_c16650</name>
</gene>
<evidence type="ECO:0000313" key="1">
    <source>
        <dbReference type="EMBL" id="AHM56960.1"/>
    </source>
</evidence>
<protein>
    <submittedName>
        <fullName evidence="1">Uncharacterized protein</fullName>
    </submittedName>
</protein>
<accession>W8T7T2</accession>
<dbReference type="AlphaFoldDB" id="W8T7T2"/>
<keyword evidence="2" id="KW-1185">Reference proteome</keyword>